<dbReference type="AlphaFoldDB" id="A0A7J8RLW2"/>
<comment type="caution">
    <text evidence="5">The sequence shown here is derived from an EMBL/GenBank/DDBJ whole genome shotgun (WGS) entry which is preliminary data.</text>
</comment>
<name>A0A7J8RLW2_GOSDV</name>
<dbReference type="GO" id="GO:0140662">
    <property type="term" value="F:ATP-dependent protein folding chaperone"/>
    <property type="evidence" value="ECO:0007669"/>
    <property type="project" value="InterPro"/>
</dbReference>
<keyword evidence="6" id="KW-1185">Reference proteome</keyword>
<evidence type="ECO:0000256" key="1">
    <source>
        <dbReference type="ARBA" id="ARBA00007381"/>
    </source>
</evidence>
<evidence type="ECO:0000313" key="6">
    <source>
        <dbReference type="Proteomes" id="UP000593561"/>
    </source>
</evidence>
<protein>
    <submittedName>
        <fullName evidence="5">Uncharacterized protein</fullName>
    </submittedName>
</protein>
<keyword evidence="3" id="KW-0067">ATP-binding</keyword>
<feature type="compositionally biased region" description="Basic and acidic residues" evidence="4">
    <location>
        <begin position="29"/>
        <end position="39"/>
    </location>
</feature>
<dbReference type="Pfam" id="PF00012">
    <property type="entry name" value="HSP70"/>
    <property type="match status" value="1"/>
</dbReference>
<accession>A0A7J8RLW2</accession>
<evidence type="ECO:0000256" key="4">
    <source>
        <dbReference type="SAM" id="MobiDB-lite"/>
    </source>
</evidence>
<dbReference type="SUPFAM" id="SSF53067">
    <property type="entry name" value="Actin-like ATPase domain"/>
    <property type="match status" value="1"/>
</dbReference>
<reference evidence="5 6" key="1">
    <citation type="journal article" date="2019" name="Genome Biol. Evol.">
        <title>Insights into the evolution of the New World diploid cottons (Gossypium, subgenus Houzingenia) based on genome sequencing.</title>
        <authorList>
            <person name="Grover C.E."/>
            <person name="Arick M.A. 2nd"/>
            <person name="Thrash A."/>
            <person name="Conover J.L."/>
            <person name="Sanders W.S."/>
            <person name="Peterson D.G."/>
            <person name="Frelichowski J.E."/>
            <person name="Scheffler J.A."/>
            <person name="Scheffler B.E."/>
            <person name="Wendel J.F."/>
        </authorList>
    </citation>
    <scope>NUCLEOTIDE SEQUENCE [LARGE SCALE GENOMIC DNA]</scope>
    <source>
        <strain evidence="5">27</strain>
        <tissue evidence="5">Leaf</tissue>
    </source>
</reference>
<evidence type="ECO:0000256" key="3">
    <source>
        <dbReference type="ARBA" id="ARBA00022840"/>
    </source>
</evidence>
<dbReference type="EMBL" id="JABFAC010000006">
    <property type="protein sequence ID" value="MBA0614824.1"/>
    <property type="molecule type" value="Genomic_DNA"/>
</dbReference>
<dbReference type="InterPro" id="IPR013126">
    <property type="entry name" value="Hsp_70_fam"/>
</dbReference>
<dbReference type="Proteomes" id="UP000593561">
    <property type="component" value="Unassembled WGS sequence"/>
</dbReference>
<sequence length="131" mass="14652">MCSLYQLLKHHINHSVALNEDTVEEEEDPSKPKIKEAPRLRMSQKPEKRKRSKRKVLGEIDLGFHGKVTSESSFSMATKDAGSISRLNVLTIINEPTAAVIVYGLDKAPRSDEKNVLIFDLDSGTFDVSLN</sequence>
<evidence type="ECO:0000256" key="2">
    <source>
        <dbReference type="ARBA" id="ARBA00022741"/>
    </source>
</evidence>
<feature type="region of interest" description="Disordered" evidence="4">
    <location>
        <begin position="20"/>
        <end position="54"/>
    </location>
</feature>
<organism evidence="5 6">
    <name type="scientific">Gossypium davidsonii</name>
    <name type="common">Davidson's cotton</name>
    <name type="synonym">Gossypium klotzschianum subsp. davidsonii</name>
    <dbReference type="NCBI Taxonomy" id="34287"/>
    <lineage>
        <taxon>Eukaryota</taxon>
        <taxon>Viridiplantae</taxon>
        <taxon>Streptophyta</taxon>
        <taxon>Embryophyta</taxon>
        <taxon>Tracheophyta</taxon>
        <taxon>Spermatophyta</taxon>
        <taxon>Magnoliopsida</taxon>
        <taxon>eudicotyledons</taxon>
        <taxon>Gunneridae</taxon>
        <taxon>Pentapetalae</taxon>
        <taxon>rosids</taxon>
        <taxon>malvids</taxon>
        <taxon>Malvales</taxon>
        <taxon>Malvaceae</taxon>
        <taxon>Malvoideae</taxon>
        <taxon>Gossypium</taxon>
    </lineage>
</organism>
<proteinExistence type="inferred from homology"/>
<evidence type="ECO:0000313" key="5">
    <source>
        <dbReference type="EMBL" id="MBA0614824.1"/>
    </source>
</evidence>
<dbReference type="FunFam" id="3.30.420.40:FF:000028">
    <property type="entry name" value="heat shock 70 kDa protein-like"/>
    <property type="match status" value="1"/>
</dbReference>
<gene>
    <name evidence="5" type="ORF">Godav_015063</name>
</gene>
<dbReference type="PANTHER" id="PTHR19375">
    <property type="entry name" value="HEAT SHOCK PROTEIN 70KDA"/>
    <property type="match status" value="1"/>
</dbReference>
<comment type="similarity">
    <text evidence="1">Belongs to the heat shock protein 70 family.</text>
</comment>
<dbReference type="GO" id="GO:0005524">
    <property type="term" value="F:ATP binding"/>
    <property type="evidence" value="ECO:0007669"/>
    <property type="project" value="UniProtKB-KW"/>
</dbReference>
<keyword evidence="2" id="KW-0547">Nucleotide-binding</keyword>
<dbReference type="Gene3D" id="3.30.420.40">
    <property type="match status" value="2"/>
</dbReference>
<dbReference type="InterPro" id="IPR043129">
    <property type="entry name" value="ATPase_NBD"/>
</dbReference>